<dbReference type="CDD" id="cd07440">
    <property type="entry name" value="RGS"/>
    <property type="match status" value="1"/>
</dbReference>
<dbReference type="InterPro" id="IPR044926">
    <property type="entry name" value="RGS_subdomain_2"/>
</dbReference>
<accession>A0A1E4RFU5</accession>
<reference evidence="3" key="1">
    <citation type="submission" date="2016-05" db="EMBL/GenBank/DDBJ databases">
        <title>Comparative genomics of biotechnologically important yeasts.</title>
        <authorList>
            <consortium name="DOE Joint Genome Institute"/>
            <person name="Riley R."/>
            <person name="Haridas S."/>
            <person name="Wolfe K.H."/>
            <person name="Lopes M.R."/>
            <person name="Hittinger C.T."/>
            <person name="Goker M."/>
            <person name="Salamov A."/>
            <person name="Wisecaver J."/>
            <person name="Long T.M."/>
            <person name="Aerts A.L."/>
            <person name="Barry K."/>
            <person name="Choi C."/>
            <person name="Clum A."/>
            <person name="Coughlan A.Y."/>
            <person name="Deshpande S."/>
            <person name="Douglass A.P."/>
            <person name="Hanson S.J."/>
            <person name="Klenk H.-P."/>
            <person name="Labutti K."/>
            <person name="Lapidus A."/>
            <person name="Lindquist E."/>
            <person name="Lipzen A."/>
            <person name="Meier-Kolthoff J.P."/>
            <person name="Ohm R.A."/>
            <person name="Otillar R.P."/>
            <person name="Pangilinan J."/>
            <person name="Peng Y."/>
            <person name="Rokas A."/>
            <person name="Rosa C.A."/>
            <person name="Scheuner C."/>
            <person name="Sibirny A.A."/>
            <person name="Slot J.C."/>
            <person name="Stielow J.B."/>
            <person name="Sun H."/>
            <person name="Kurtzman C.P."/>
            <person name="Blackwell M."/>
            <person name="Grigoriev I.V."/>
            <person name="Jeffries T.W."/>
        </authorList>
    </citation>
    <scope>NUCLEOTIDE SEQUENCE [LARGE SCALE GENOMIC DNA]</scope>
    <source>
        <strain evidence="3">NRRL Y-1933</strain>
    </source>
</reference>
<evidence type="ECO:0000256" key="1">
    <source>
        <dbReference type="SAM" id="MobiDB-lite"/>
    </source>
</evidence>
<evidence type="ECO:0008006" key="4">
    <source>
        <dbReference type="Google" id="ProtNLM"/>
    </source>
</evidence>
<dbReference type="GeneID" id="30993918"/>
<protein>
    <recommendedName>
        <fullName evidence="4">RGS domain-containing protein</fullName>
    </recommendedName>
</protein>
<organism evidence="2 3">
    <name type="scientific">Hyphopichia burtonii NRRL Y-1933</name>
    <dbReference type="NCBI Taxonomy" id="984485"/>
    <lineage>
        <taxon>Eukaryota</taxon>
        <taxon>Fungi</taxon>
        <taxon>Dikarya</taxon>
        <taxon>Ascomycota</taxon>
        <taxon>Saccharomycotina</taxon>
        <taxon>Pichiomycetes</taxon>
        <taxon>Debaryomycetaceae</taxon>
        <taxon>Hyphopichia</taxon>
    </lineage>
</organism>
<dbReference type="InterPro" id="IPR036305">
    <property type="entry name" value="RGS_sf"/>
</dbReference>
<gene>
    <name evidence="2" type="ORF">HYPBUDRAFT_12707</name>
</gene>
<name>A0A1E4RFU5_9ASCO</name>
<dbReference type="SUPFAM" id="SSF48097">
    <property type="entry name" value="Regulator of G-protein signaling, RGS"/>
    <property type="match status" value="1"/>
</dbReference>
<evidence type="ECO:0000313" key="2">
    <source>
        <dbReference type="EMBL" id="ODV66134.1"/>
    </source>
</evidence>
<dbReference type="Gene3D" id="1.10.167.10">
    <property type="entry name" value="Regulator of G-protein Signalling 4, domain 2"/>
    <property type="match status" value="1"/>
</dbReference>
<evidence type="ECO:0000313" key="3">
    <source>
        <dbReference type="Proteomes" id="UP000095085"/>
    </source>
</evidence>
<dbReference type="EMBL" id="KV454543">
    <property type="protein sequence ID" value="ODV66134.1"/>
    <property type="molecule type" value="Genomic_DNA"/>
</dbReference>
<proteinExistence type="predicted"/>
<keyword evidence="3" id="KW-1185">Reference proteome</keyword>
<sequence>MKEMDPVDPISNKTKRPIFRNTSSAPHLRLNIENPPINHIPSSSSLSVPQYFNYSLNSHKPTLFIPSLDDIIENSVESSNTPYNKSNLILYLSLIHCLENFEFIIELNNLIKLIQDNEEAHDLNVILINWQIIYKNFLIDDSPKEINIPHSVKSIFNYENIPNIPNLKKIKFIVFELLHDSYNEFIKYIKTTNRENGLNYRRRSEIVAPDFAETSFSPTHEKIPRSTIEEDPLATCISLSEDEHIDEVQTPESQQGANSSRNNSATSSNSSRGSSLGSIVENLKNHDYINWKKTVKKFKLRRFLNQNLNLDYLDQQSSNHSPG</sequence>
<dbReference type="OrthoDB" id="10266999at2759"/>
<feature type="compositionally biased region" description="Low complexity" evidence="1">
    <location>
        <begin position="257"/>
        <end position="277"/>
    </location>
</feature>
<dbReference type="AlphaFoldDB" id="A0A1E4RFU5"/>
<dbReference type="Proteomes" id="UP000095085">
    <property type="component" value="Unassembled WGS sequence"/>
</dbReference>
<dbReference type="RefSeq" id="XP_020075201.1">
    <property type="nucleotide sequence ID" value="XM_020219368.1"/>
</dbReference>
<feature type="region of interest" description="Disordered" evidence="1">
    <location>
        <begin position="246"/>
        <end position="277"/>
    </location>
</feature>